<dbReference type="PRINTS" id="PR00423">
    <property type="entry name" value="CELLDVISFTSZ"/>
</dbReference>
<gene>
    <name evidence="5" type="ORF">METZ01_LOCUS81290</name>
</gene>
<dbReference type="AlphaFoldDB" id="A0A381UJR9"/>
<keyword evidence="1" id="KW-0547">Nucleotide-binding</keyword>
<dbReference type="GO" id="GO:0005525">
    <property type="term" value="F:GTP binding"/>
    <property type="evidence" value="ECO:0007669"/>
    <property type="project" value="UniProtKB-KW"/>
</dbReference>
<dbReference type="InterPro" id="IPR036525">
    <property type="entry name" value="Tubulin/FtsZ_GTPase_sf"/>
</dbReference>
<dbReference type="GO" id="GO:0003924">
    <property type="term" value="F:GTPase activity"/>
    <property type="evidence" value="ECO:0007669"/>
    <property type="project" value="InterPro"/>
</dbReference>
<dbReference type="Pfam" id="PF12327">
    <property type="entry name" value="FtsZ_C"/>
    <property type="match status" value="1"/>
</dbReference>
<evidence type="ECO:0000256" key="1">
    <source>
        <dbReference type="ARBA" id="ARBA00022741"/>
    </source>
</evidence>
<dbReference type="InterPro" id="IPR024757">
    <property type="entry name" value="FtsZ_C"/>
</dbReference>
<keyword evidence="2" id="KW-0342">GTP-binding</keyword>
<evidence type="ECO:0000259" key="4">
    <source>
        <dbReference type="SMART" id="SM00864"/>
    </source>
</evidence>
<organism evidence="5">
    <name type="scientific">marine metagenome</name>
    <dbReference type="NCBI Taxonomy" id="408172"/>
    <lineage>
        <taxon>unclassified sequences</taxon>
        <taxon>metagenomes</taxon>
        <taxon>ecological metagenomes</taxon>
    </lineage>
</organism>
<proteinExistence type="predicted"/>
<dbReference type="GO" id="GO:0051301">
    <property type="term" value="P:cell division"/>
    <property type="evidence" value="ECO:0007669"/>
    <property type="project" value="TreeGrafter"/>
</dbReference>
<feature type="region of interest" description="Disordered" evidence="3">
    <location>
        <begin position="320"/>
        <end position="344"/>
    </location>
</feature>
<reference evidence="5" key="1">
    <citation type="submission" date="2018-05" db="EMBL/GenBank/DDBJ databases">
        <authorList>
            <person name="Lanie J.A."/>
            <person name="Ng W.-L."/>
            <person name="Kazmierczak K.M."/>
            <person name="Andrzejewski T.M."/>
            <person name="Davidsen T.M."/>
            <person name="Wayne K.J."/>
            <person name="Tettelin H."/>
            <person name="Glass J.I."/>
            <person name="Rusch D."/>
            <person name="Podicherti R."/>
            <person name="Tsui H.-C.T."/>
            <person name="Winkler M.E."/>
        </authorList>
    </citation>
    <scope>NUCLEOTIDE SEQUENCE</scope>
</reference>
<sequence>MSNPDEQTEGANPTIRLIGLGETGVKLVEILAMIAPDGVVAHSLDTDNRSLSRCHQSRTFLLGQTIPCGLGTGGDSALARGAVESDSDELTEILRGTDLVFVVAGMGGGTGTGAAPFLANLAKQAGALVVGVAATPFDCEGIQRCNQAIGGLRDLRQVADTVFHFPNQDVVLMEGADIALHQALEIANRHLCEAVLGVSRMLLEPGMLNVSFADLQASVQGRHSLGSVVHVEASGEDRADNAVQKLLAHPAARGGEALKYASSLLVNLSGGDVTMAEMDAVTAAISNHSPSAKLVVGVSGQGSGEALKLTVVIAHAGKLAGADQESAPPKPDPTGQTSDLGYSDPFTVPDTGSYLDLGKESDGKNRNGFTYTPPAPTADALTPECREDLIRVAAKEEPNRTKRRKIIQELLPLEIVSKGRFEKSEPTIHKGEDLDQPTYIRRGAVLN</sequence>
<dbReference type="GO" id="GO:0032153">
    <property type="term" value="C:cell division site"/>
    <property type="evidence" value="ECO:0007669"/>
    <property type="project" value="TreeGrafter"/>
</dbReference>
<feature type="domain" description="Tubulin/FtsZ GTPase" evidence="4">
    <location>
        <begin position="14"/>
        <end position="206"/>
    </location>
</feature>
<dbReference type="PANTHER" id="PTHR30314">
    <property type="entry name" value="CELL DIVISION PROTEIN FTSZ-RELATED"/>
    <property type="match status" value="1"/>
</dbReference>
<evidence type="ECO:0000313" key="5">
    <source>
        <dbReference type="EMBL" id="SVA28436.1"/>
    </source>
</evidence>
<dbReference type="PROSITE" id="PS01135">
    <property type="entry name" value="FTSZ_2"/>
    <property type="match status" value="1"/>
</dbReference>
<dbReference type="Pfam" id="PF00091">
    <property type="entry name" value="Tubulin"/>
    <property type="match status" value="1"/>
</dbReference>
<dbReference type="InterPro" id="IPR003008">
    <property type="entry name" value="Tubulin_FtsZ_GTPase"/>
</dbReference>
<dbReference type="EMBL" id="UINC01006585">
    <property type="protein sequence ID" value="SVA28436.1"/>
    <property type="molecule type" value="Genomic_DNA"/>
</dbReference>
<dbReference type="PANTHER" id="PTHR30314:SF3">
    <property type="entry name" value="MITOCHONDRIAL DIVISION PROTEIN FSZA"/>
    <property type="match status" value="1"/>
</dbReference>
<dbReference type="SUPFAM" id="SSF52490">
    <property type="entry name" value="Tubulin nucleotide-binding domain-like"/>
    <property type="match status" value="1"/>
</dbReference>
<dbReference type="GO" id="GO:0005737">
    <property type="term" value="C:cytoplasm"/>
    <property type="evidence" value="ECO:0007669"/>
    <property type="project" value="TreeGrafter"/>
</dbReference>
<dbReference type="SUPFAM" id="SSF55307">
    <property type="entry name" value="Tubulin C-terminal domain-like"/>
    <property type="match status" value="1"/>
</dbReference>
<dbReference type="SMART" id="SM00864">
    <property type="entry name" value="Tubulin"/>
    <property type="match status" value="1"/>
</dbReference>
<dbReference type="InterPro" id="IPR020805">
    <property type="entry name" value="Cell_div_FtsZ_CS"/>
</dbReference>
<dbReference type="Gene3D" id="3.40.50.1440">
    <property type="entry name" value="Tubulin/FtsZ, GTPase domain"/>
    <property type="match status" value="1"/>
</dbReference>
<evidence type="ECO:0000256" key="3">
    <source>
        <dbReference type="SAM" id="MobiDB-lite"/>
    </source>
</evidence>
<accession>A0A381UJR9</accession>
<dbReference type="InterPro" id="IPR045061">
    <property type="entry name" value="FtsZ/CetZ"/>
</dbReference>
<name>A0A381UJR9_9ZZZZ</name>
<protein>
    <recommendedName>
        <fullName evidence="4">Tubulin/FtsZ GTPase domain-containing protein</fullName>
    </recommendedName>
</protein>
<evidence type="ECO:0000256" key="2">
    <source>
        <dbReference type="ARBA" id="ARBA00023134"/>
    </source>
</evidence>
<feature type="region of interest" description="Disordered" evidence="3">
    <location>
        <begin position="360"/>
        <end position="380"/>
    </location>
</feature>
<dbReference type="InterPro" id="IPR008280">
    <property type="entry name" value="Tub_FtsZ_C"/>
</dbReference>